<evidence type="ECO:0000256" key="1">
    <source>
        <dbReference type="SAM" id="SignalP"/>
    </source>
</evidence>
<organism evidence="2 3">
    <name type="scientific">Solitalea koreensis</name>
    <dbReference type="NCBI Taxonomy" id="543615"/>
    <lineage>
        <taxon>Bacteria</taxon>
        <taxon>Pseudomonadati</taxon>
        <taxon>Bacteroidota</taxon>
        <taxon>Sphingobacteriia</taxon>
        <taxon>Sphingobacteriales</taxon>
        <taxon>Sphingobacteriaceae</taxon>
        <taxon>Solitalea</taxon>
    </lineage>
</organism>
<dbReference type="AlphaFoldDB" id="A0A521AXF9"/>
<evidence type="ECO:0008006" key="4">
    <source>
        <dbReference type="Google" id="ProtNLM"/>
    </source>
</evidence>
<keyword evidence="1" id="KW-0732">Signal</keyword>
<feature type="signal peptide" evidence="1">
    <location>
        <begin position="1"/>
        <end position="31"/>
    </location>
</feature>
<keyword evidence="3" id="KW-1185">Reference proteome</keyword>
<sequence>MRSFFKPINAIKALCLLSFLTLYLTMPSCKKDDTTPQRTELQKSLKGQWNVDSIEFKYYENNVINTDYSGVQPYAAGDLIIEFVDGGFIATNKGYQPQKFPITENEDGNSFNYADSNGRYTAVISVNGAQMTWVETSTGVSNGVNLKQIVTIYLTKL</sequence>
<reference evidence="2 3" key="1">
    <citation type="submission" date="2017-05" db="EMBL/GenBank/DDBJ databases">
        <authorList>
            <person name="Varghese N."/>
            <person name="Submissions S."/>
        </authorList>
    </citation>
    <scope>NUCLEOTIDE SEQUENCE [LARGE SCALE GENOMIC DNA]</scope>
    <source>
        <strain evidence="2 3">DSM 21342</strain>
    </source>
</reference>
<feature type="chain" id="PRO_5021961496" description="Lipocalin-like domain-containing protein" evidence="1">
    <location>
        <begin position="32"/>
        <end position="157"/>
    </location>
</feature>
<gene>
    <name evidence="2" type="ORF">SAMN06265350_101497</name>
</gene>
<dbReference type="Proteomes" id="UP000315971">
    <property type="component" value="Unassembled WGS sequence"/>
</dbReference>
<evidence type="ECO:0000313" key="2">
    <source>
        <dbReference type="EMBL" id="SMO39518.1"/>
    </source>
</evidence>
<evidence type="ECO:0000313" key="3">
    <source>
        <dbReference type="Proteomes" id="UP000315971"/>
    </source>
</evidence>
<dbReference type="EMBL" id="FXSZ01000001">
    <property type="protein sequence ID" value="SMO39518.1"/>
    <property type="molecule type" value="Genomic_DNA"/>
</dbReference>
<accession>A0A521AXF9</accession>
<proteinExistence type="predicted"/>
<protein>
    <recommendedName>
        <fullName evidence="4">Lipocalin-like domain-containing protein</fullName>
    </recommendedName>
</protein>
<name>A0A521AXF9_9SPHI</name>